<dbReference type="InterPro" id="IPR029018">
    <property type="entry name" value="Hex-like_dom2"/>
</dbReference>
<dbReference type="GO" id="GO:0005975">
    <property type="term" value="P:carbohydrate metabolic process"/>
    <property type="evidence" value="ECO:0007669"/>
    <property type="project" value="InterPro"/>
</dbReference>
<dbReference type="Proteomes" id="UP000195975">
    <property type="component" value="Unassembled WGS sequence"/>
</dbReference>
<dbReference type="CDD" id="cd06564">
    <property type="entry name" value="GH20_DspB_LnbB-like"/>
    <property type="match status" value="1"/>
</dbReference>
<dbReference type="InterPro" id="IPR025705">
    <property type="entry name" value="Beta_hexosaminidase_sua/sub"/>
</dbReference>
<reference evidence="9" key="1">
    <citation type="submission" date="2017-04" db="EMBL/GenBank/DDBJ databases">
        <title>Function of individual gut microbiota members based on whole genome sequencing of pure cultures obtained from chicken caecum.</title>
        <authorList>
            <person name="Medvecky M."/>
            <person name="Cejkova D."/>
            <person name="Polansky O."/>
            <person name="Karasova D."/>
            <person name="Kubasova T."/>
            <person name="Cizek A."/>
            <person name="Rychlik I."/>
        </authorList>
    </citation>
    <scope>NUCLEOTIDE SEQUENCE [LARGE SCALE GENOMIC DNA]</scope>
    <source>
        <strain evidence="9">An42</strain>
    </source>
</reference>
<keyword evidence="5" id="KW-0732">Signal</keyword>
<dbReference type="InterPro" id="IPR015883">
    <property type="entry name" value="Glyco_hydro_20_cat"/>
</dbReference>
<feature type="chain" id="PRO_5040435511" evidence="5">
    <location>
        <begin position="23"/>
        <end position="657"/>
    </location>
</feature>
<dbReference type="Pfam" id="PF00728">
    <property type="entry name" value="Glyco_hydro_20"/>
    <property type="match status" value="1"/>
</dbReference>
<protein>
    <submittedName>
        <fullName evidence="8">Beta-N-acetylhexosaminidase</fullName>
    </submittedName>
</protein>
<gene>
    <name evidence="8" type="ORF">B5F96_02625</name>
</gene>
<feature type="signal peptide" evidence="5">
    <location>
        <begin position="1"/>
        <end position="22"/>
    </location>
</feature>
<dbReference type="InterPro" id="IPR015882">
    <property type="entry name" value="HEX_bac_N"/>
</dbReference>
<keyword evidence="3" id="KW-0326">Glycosidase</keyword>
<accession>A0A9Q5SX25</accession>
<dbReference type="InterPro" id="IPR052764">
    <property type="entry name" value="GH20_Enzymes"/>
</dbReference>
<evidence type="ECO:0000259" key="7">
    <source>
        <dbReference type="Pfam" id="PF02838"/>
    </source>
</evidence>
<evidence type="ECO:0000256" key="4">
    <source>
        <dbReference type="PIRSR" id="PIRSR625705-1"/>
    </source>
</evidence>
<evidence type="ECO:0000256" key="2">
    <source>
        <dbReference type="ARBA" id="ARBA00022801"/>
    </source>
</evidence>
<dbReference type="PANTHER" id="PTHR43678:SF1">
    <property type="entry name" value="BETA-N-ACETYLHEXOSAMINIDASE"/>
    <property type="match status" value="1"/>
</dbReference>
<evidence type="ECO:0000256" key="3">
    <source>
        <dbReference type="ARBA" id="ARBA00023295"/>
    </source>
</evidence>
<comment type="similarity">
    <text evidence="1">Belongs to the glycosyl hydrolase 20 family.</text>
</comment>
<sequence>MKIQLYWLLSAALLLLPGKADAANNKKPFVIPELQEWRGSQGMFTPTAISRIVYTGKDPSVVRVANQFADDYALMFGRRMMVVQGRAAAGDFVFSLSSDSRLGEEGYTMKITDRVTVTAPKSKGLYWATRTLLQLTEQQGNQALPKGTARDYPDYAIRGFMMDCGRKFIPMSMLRDYVKMMAYYKMNTFQIHLNDNAFKQYYNHDWSKTYSAFRLECETYPGLTARDGYYTKKEFIALQQLADSLGVEIIPEIDVPAHSLALTQYKPEIGSEEYGMDHLDLFKPETYEFVDALFREYLEGRNPVFAGKRVHIGTDEYSNKKQDVVEKFRAFTDHYIRFVEGFGKQACVWGALTHAKGETPVKSKNVLMSAWYNGYADPKEMIKQGYDLISIPDGYLYIVPAAGYYYDYLNTEMLYKEWTPAHIGKEVFPEKHKQIKGGMFAVWNDHAGNGISTKDIHYRVFPAMQTLAVKMWTGKDCAVPYEEFNSARTAISEAPGVNVAGRVGTKPRAVYNLETLKPGMETGLKEIGYHYTVSFDIKAEAEEKGTELFRSPDAVFYLSDPASGKLGFIRDGYLNTFNYQFYPEETASVTITGDEKSTRLYIDGKLKEDLDIQKRYFNGGKDSMRYVRTLVFPLEKAGDFKSSIRNVEVLNYCKPEM</sequence>
<evidence type="ECO:0000256" key="5">
    <source>
        <dbReference type="SAM" id="SignalP"/>
    </source>
</evidence>
<dbReference type="Pfam" id="PF02838">
    <property type="entry name" value="Glyco_hydro_20b"/>
    <property type="match status" value="1"/>
</dbReference>
<comment type="caution">
    <text evidence="8">The sequence shown here is derived from an EMBL/GenBank/DDBJ whole genome shotgun (WGS) entry which is preliminary data.</text>
</comment>
<feature type="active site" description="Proton donor" evidence="4">
    <location>
        <position position="316"/>
    </location>
</feature>
<feature type="domain" description="Glycoside hydrolase family 20 catalytic" evidence="6">
    <location>
        <begin position="155"/>
        <end position="474"/>
    </location>
</feature>
<dbReference type="PRINTS" id="PR00738">
    <property type="entry name" value="GLHYDRLASE20"/>
</dbReference>
<dbReference type="SUPFAM" id="SSF51445">
    <property type="entry name" value="(Trans)glycosidases"/>
    <property type="match status" value="1"/>
</dbReference>
<dbReference type="AlphaFoldDB" id="A0A9Q5SX25"/>
<keyword evidence="2" id="KW-0378">Hydrolase</keyword>
<dbReference type="SUPFAM" id="SSF55545">
    <property type="entry name" value="beta-N-acetylhexosaminidase-like domain"/>
    <property type="match status" value="1"/>
</dbReference>
<organism evidence="8 9">
    <name type="scientific">Parabacteroides johnsonii</name>
    <dbReference type="NCBI Taxonomy" id="387661"/>
    <lineage>
        <taxon>Bacteria</taxon>
        <taxon>Pseudomonadati</taxon>
        <taxon>Bacteroidota</taxon>
        <taxon>Bacteroidia</taxon>
        <taxon>Bacteroidales</taxon>
        <taxon>Tannerellaceae</taxon>
        <taxon>Parabacteroides</taxon>
    </lineage>
</organism>
<dbReference type="GO" id="GO:0004563">
    <property type="term" value="F:beta-N-acetylhexosaminidase activity"/>
    <property type="evidence" value="ECO:0007669"/>
    <property type="project" value="InterPro"/>
</dbReference>
<feature type="domain" description="Beta-hexosaminidase bacterial type N-terminal" evidence="7">
    <location>
        <begin position="28"/>
        <end position="152"/>
    </location>
</feature>
<dbReference type="Gene3D" id="3.20.20.80">
    <property type="entry name" value="Glycosidases"/>
    <property type="match status" value="1"/>
</dbReference>
<name>A0A9Q5SX25_9BACT</name>
<evidence type="ECO:0000313" key="9">
    <source>
        <dbReference type="Proteomes" id="UP000195975"/>
    </source>
</evidence>
<dbReference type="Gene3D" id="3.30.379.10">
    <property type="entry name" value="Chitobiase/beta-hexosaminidase domain 2-like"/>
    <property type="match status" value="1"/>
</dbReference>
<dbReference type="InterPro" id="IPR017853">
    <property type="entry name" value="GH"/>
</dbReference>
<proteinExistence type="inferred from homology"/>
<evidence type="ECO:0000313" key="8">
    <source>
        <dbReference type="EMBL" id="OUO07574.1"/>
    </source>
</evidence>
<dbReference type="PANTHER" id="PTHR43678">
    <property type="entry name" value="PUTATIVE (AFU_ORTHOLOGUE AFUA_2G00640)-RELATED"/>
    <property type="match status" value="1"/>
</dbReference>
<evidence type="ECO:0000259" key="6">
    <source>
        <dbReference type="Pfam" id="PF00728"/>
    </source>
</evidence>
<dbReference type="EMBL" id="NFIJ01000001">
    <property type="protein sequence ID" value="OUO07574.1"/>
    <property type="molecule type" value="Genomic_DNA"/>
</dbReference>
<dbReference type="RefSeq" id="WP_021862508.1">
    <property type="nucleotide sequence ID" value="NZ_CAJLBM010000045.1"/>
</dbReference>
<evidence type="ECO:0000256" key="1">
    <source>
        <dbReference type="ARBA" id="ARBA00006285"/>
    </source>
</evidence>